<evidence type="ECO:0000313" key="2">
    <source>
        <dbReference type="EMBL" id="MBC8530012.1"/>
    </source>
</evidence>
<dbReference type="Pfam" id="PF00753">
    <property type="entry name" value="Lactamase_B"/>
    <property type="match status" value="1"/>
</dbReference>
<name>A0A926HJL2_9FIRM</name>
<dbReference type="PANTHER" id="PTHR42951:SF22">
    <property type="entry name" value="METALLO BETA-LACTAMASE SUPERFAMILY LIPOPROTEIN"/>
    <property type="match status" value="1"/>
</dbReference>
<accession>A0A926HJL2</accession>
<proteinExistence type="predicted"/>
<comment type="caution">
    <text evidence="2">The sequence shown here is derived from an EMBL/GenBank/DDBJ whole genome shotgun (WGS) entry which is preliminary data.</text>
</comment>
<sequence>MALSDNYPLVQVPGAQGLWHILSRSPGYSGDAWCHLVPGKDKAMLVDTGFGIGDLKGLVESLTDLPVFVVNTHHHPDHVLGNPQFGSVFIHAMDAPGLRAQMTAPRRELPPDEVRQYNYTRGDLIQPAPYAVETVEDGHVFDLGGGYEVEVFHLPGHAEGGIALLDRKRRALYSGDALVWTPTFCMSSDPDAVVTPYMTVEKFRQGLTRLMAHLDEFDVLYPGHSRLGISKQIVPDMLACCDELLCGDKSAAYRVPGRDKPVHVHGMAKIAFDDNRIHVS</sequence>
<dbReference type="SMART" id="SM00849">
    <property type="entry name" value="Lactamase_B"/>
    <property type="match status" value="1"/>
</dbReference>
<dbReference type="Proteomes" id="UP000654279">
    <property type="component" value="Unassembled WGS sequence"/>
</dbReference>
<dbReference type="AlphaFoldDB" id="A0A926HJL2"/>
<dbReference type="InterPro" id="IPR050855">
    <property type="entry name" value="NDM-1-like"/>
</dbReference>
<dbReference type="RefSeq" id="WP_249285779.1">
    <property type="nucleotide sequence ID" value="NZ_JACRSO010000005.1"/>
</dbReference>
<reference evidence="2" key="1">
    <citation type="submission" date="2020-08" db="EMBL/GenBank/DDBJ databases">
        <title>Genome public.</title>
        <authorList>
            <person name="Liu C."/>
            <person name="Sun Q."/>
        </authorList>
    </citation>
    <scope>NUCLEOTIDE SEQUENCE</scope>
    <source>
        <strain evidence="2">NSJ-44</strain>
    </source>
</reference>
<dbReference type="Gene3D" id="3.60.15.10">
    <property type="entry name" value="Ribonuclease Z/Hydroxyacylglutathione hydrolase-like"/>
    <property type="match status" value="1"/>
</dbReference>
<dbReference type="SUPFAM" id="SSF56281">
    <property type="entry name" value="Metallo-hydrolase/oxidoreductase"/>
    <property type="match status" value="1"/>
</dbReference>
<dbReference type="PANTHER" id="PTHR42951">
    <property type="entry name" value="METALLO-BETA-LACTAMASE DOMAIN-CONTAINING"/>
    <property type="match status" value="1"/>
</dbReference>
<dbReference type="InterPro" id="IPR036866">
    <property type="entry name" value="RibonucZ/Hydroxyglut_hydro"/>
</dbReference>
<dbReference type="InterPro" id="IPR001279">
    <property type="entry name" value="Metallo-B-lactamas"/>
</dbReference>
<feature type="domain" description="Metallo-beta-lactamase" evidence="1">
    <location>
        <begin position="31"/>
        <end position="224"/>
    </location>
</feature>
<protein>
    <submittedName>
        <fullName evidence="2">MBL fold metallo-hydrolase</fullName>
    </submittedName>
</protein>
<evidence type="ECO:0000259" key="1">
    <source>
        <dbReference type="SMART" id="SM00849"/>
    </source>
</evidence>
<dbReference type="EMBL" id="JACRSO010000005">
    <property type="protein sequence ID" value="MBC8530012.1"/>
    <property type="molecule type" value="Genomic_DNA"/>
</dbReference>
<gene>
    <name evidence="2" type="ORF">H8699_11280</name>
</gene>
<keyword evidence="3" id="KW-1185">Reference proteome</keyword>
<evidence type="ECO:0000313" key="3">
    <source>
        <dbReference type="Proteomes" id="UP000654279"/>
    </source>
</evidence>
<organism evidence="2 3">
    <name type="scientific">Luoshenia tenuis</name>
    <dbReference type="NCBI Taxonomy" id="2763654"/>
    <lineage>
        <taxon>Bacteria</taxon>
        <taxon>Bacillati</taxon>
        <taxon>Bacillota</taxon>
        <taxon>Clostridia</taxon>
        <taxon>Christensenellales</taxon>
        <taxon>Christensenellaceae</taxon>
        <taxon>Luoshenia</taxon>
    </lineage>
</organism>